<dbReference type="PANTHER" id="PTHR14493">
    <property type="entry name" value="UNKEMPT FAMILY MEMBER"/>
    <property type="match status" value="1"/>
</dbReference>
<dbReference type="Pfam" id="PF25512">
    <property type="entry name" value="zf-CCCH_AtC3H23"/>
    <property type="match status" value="1"/>
</dbReference>
<accession>A0A072V7Z8</accession>
<dbReference type="InterPro" id="IPR000571">
    <property type="entry name" value="Znf_CCCH"/>
</dbReference>
<name>A0A072V7Z8_MEDTR</name>
<evidence type="ECO:0000313" key="10">
    <source>
        <dbReference type="Proteomes" id="UP000002051"/>
    </source>
</evidence>
<reference evidence="9" key="3">
    <citation type="submission" date="2015-04" db="UniProtKB">
        <authorList>
            <consortium name="EnsemblPlants"/>
        </authorList>
    </citation>
    <scope>IDENTIFICATION</scope>
    <source>
        <strain evidence="9">cv. Jemalong A17</strain>
    </source>
</reference>
<keyword evidence="1 5" id="KW-0479">Metal-binding</keyword>
<dbReference type="PROSITE" id="PS50103">
    <property type="entry name" value="ZF_C3H1"/>
    <property type="match status" value="1"/>
</dbReference>
<feature type="domain" description="C3H1-type" evidence="7">
    <location>
        <begin position="141"/>
        <end position="168"/>
    </location>
</feature>
<reference evidence="8 10" key="1">
    <citation type="journal article" date="2011" name="Nature">
        <title>The Medicago genome provides insight into the evolution of rhizobial symbioses.</title>
        <authorList>
            <person name="Young N.D."/>
            <person name="Debelle F."/>
            <person name="Oldroyd G.E."/>
            <person name="Geurts R."/>
            <person name="Cannon S.B."/>
            <person name="Udvardi M.K."/>
            <person name="Benedito V.A."/>
            <person name="Mayer K.F."/>
            <person name="Gouzy J."/>
            <person name="Schoof H."/>
            <person name="Van de Peer Y."/>
            <person name="Proost S."/>
            <person name="Cook D.R."/>
            <person name="Meyers B.C."/>
            <person name="Spannagl M."/>
            <person name="Cheung F."/>
            <person name="De Mita S."/>
            <person name="Krishnakumar V."/>
            <person name="Gundlach H."/>
            <person name="Zhou S."/>
            <person name="Mudge J."/>
            <person name="Bharti A.K."/>
            <person name="Murray J.D."/>
            <person name="Naoumkina M.A."/>
            <person name="Rosen B."/>
            <person name="Silverstein K.A."/>
            <person name="Tang H."/>
            <person name="Rombauts S."/>
            <person name="Zhao P.X."/>
            <person name="Zhou P."/>
            <person name="Barbe V."/>
            <person name="Bardou P."/>
            <person name="Bechner M."/>
            <person name="Bellec A."/>
            <person name="Berger A."/>
            <person name="Berges H."/>
            <person name="Bidwell S."/>
            <person name="Bisseling T."/>
            <person name="Choisne N."/>
            <person name="Couloux A."/>
            <person name="Denny R."/>
            <person name="Deshpande S."/>
            <person name="Dai X."/>
            <person name="Doyle J.J."/>
            <person name="Dudez A.M."/>
            <person name="Farmer A.D."/>
            <person name="Fouteau S."/>
            <person name="Franken C."/>
            <person name="Gibelin C."/>
            <person name="Gish J."/>
            <person name="Goldstein S."/>
            <person name="Gonzalez A.J."/>
            <person name="Green P.J."/>
            <person name="Hallab A."/>
            <person name="Hartog M."/>
            <person name="Hua A."/>
            <person name="Humphray S.J."/>
            <person name="Jeong D.H."/>
            <person name="Jing Y."/>
            <person name="Jocker A."/>
            <person name="Kenton S.M."/>
            <person name="Kim D.J."/>
            <person name="Klee K."/>
            <person name="Lai H."/>
            <person name="Lang C."/>
            <person name="Lin S."/>
            <person name="Macmil S.L."/>
            <person name="Magdelenat G."/>
            <person name="Matthews L."/>
            <person name="McCorrison J."/>
            <person name="Monaghan E.L."/>
            <person name="Mun J.H."/>
            <person name="Najar F.Z."/>
            <person name="Nicholson C."/>
            <person name="Noirot C."/>
            <person name="O'Bleness M."/>
            <person name="Paule C.R."/>
            <person name="Poulain J."/>
            <person name="Prion F."/>
            <person name="Qin B."/>
            <person name="Qu C."/>
            <person name="Retzel E.F."/>
            <person name="Riddle C."/>
            <person name="Sallet E."/>
            <person name="Samain S."/>
            <person name="Samson N."/>
            <person name="Sanders I."/>
            <person name="Saurat O."/>
            <person name="Scarpelli C."/>
            <person name="Schiex T."/>
            <person name="Segurens B."/>
            <person name="Severin A.J."/>
            <person name="Sherrier D.J."/>
            <person name="Shi R."/>
            <person name="Sims S."/>
            <person name="Singer S.R."/>
            <person name="Sinharoy S."/>
            <person name="Sterck L."/>
            <person name="Viollet A."/>
            <person name="Wang B.B."/>
            <person name="Wang K."/>
            <person name="Wang M."/>
            <person name="Wang X."/>
            <person name="Warfsmann J."/>
            <person name="Weissenbach J."/>
            <person name="White D.D."/>
            <person name="White J.D."/>
            <person name="Wiley G.B."/>
            <person name="Wincker P."/>
            <person name="Xing Y."/>
            <person name="Yang L."/>
            <person name="Yao Z."/>
            <person name="Ying F."/>
            <person name="Zhai J."/>
            <person name="Zhou L."/>
            <person name="Zuber A."/>
            <person name="Denarie J."/>
            <person name="Dixon R.A."/>
            <person name="May G.D."/>
            <person name="Schwartz D.C."/>
            <person name="Rogers J."/>
            <person name="Quetier F."/>
            <person name="Town C.D."/>
            <person name="Roe B.A."/>
        </authorList>
    </citation>
    <scope>NUCLEOTIDE SEQUENCE [LARGE SCALE GENOMIC DNA]</scope>
    <source>
        <strain evidence="8">A17</strain>
        <strain evidence="9 10">cv. Jemalong A17</strain>
    </source>
</reference>
<keyword evidence="4" id="KW-0238">DNA-binding</keyword>
<dbReference type="STRING" id="3880.A0A072V7Z8"/>
<dbReference type="InterPro" id="IPR057444">
    <property type="entry name" value="Znf-CCCH_AtC3H23-like"/>
</dbReference>
<evidence type="ECO:0000259" key="7">
    <source>
        <dbReference type="PROSITE" id="PS50103"/>
    </source>
</evidence>
<dbReference type="GO" id="GO:0003677">
    <property type="term" value="F:DNA binding"/>
    <property type="evidence" value="ECO:0007669"/>
    <property type="project" value="UniProtKB-KW"/>
</dbReference>
<evidence type="ECO:0000256" key="1">
    <source>
        <dbReference type="ARBA" id="ARBA00022723"/>
    </source>
</evidence>
<sequence length="471" mass="52339">MRLQCVFLDAKKIPEKGCVLNYLCLSKPSPSFGAVSLLIICFLFHSLEDRKKLNQDCLKGAGFEMVKQKQHVGGPQTMKKDYRIDRSLPDIKNEVYITDEFRMYKFKVKLCSWDNAPHDWTECPFAHSGEIARRRDPKKYYYSCVHCHEFQNGSCSKGDTCQYAHGVFESWLHPGASPVEGLYTSSALPSPTSNSNSPSASAMDSFTLRSPSSLIQSSSPPWNPSAASSPAGGTMWQTPTRIHTTVPTLQMSSNRLKAALNARDNTDLNMKFLENRHMPKLIIEESNRLAGVNPTNHEDIFGSSIQSSKDMLVHQNVNQELCGYPSDLTNTNVIGSPEFRGSPFVNSRYDAFSNRSQSFFECSSVASFNSKLPSATSVALEPSTAFSDWHSPDRKVDWSIPGDKLNEMTTSYSFGFLNDTSNASTIAAASNVDDHYALLSQESWVSSLVKDDDPTLESDQLQCHNPDVVPS</sequence>
<dbReference type="Gene3D" id="3.30.1370.210">
    <property type="match status" value="1"/>
</dbReference>
<feature type="zinc finger region" description="C3H1-type" evidence="5">
    <location>
        <begin position="141"/>
        <end position="168"/>
    </location>
</feature>
<keyword evidence="10" id="KW-1185">Reference proteome</keyword>
<dbReference type="EnsemblPlants" id="KEH34295">
    <property type="protein sequence ID" value="KEH34295"/>
    <property type="gene ID" value="MTR_3g464290"/>
</dbReference>
<evidence type="ECO:0000256" key="5">
    <source>
        <dbReference type="PROSITE-ProRule" id="PRU00723"/>
    </source>
</evidence>
<evidence type="ECO:0000256" key="2">
    <source>
        <dbReference type="ARBA" id="ARBA00022771"/>
    </source>
</evidence>
<protein>
    <submittedName>
        <fullName evidence="8">Zinc finger CCCH domain protein, putative</fullName>
    </submittedName>
</protein>
<evidence type="ECO:0000256" key="6">
    <source>
        <dbReference type="SAM" id="MobiDB-lite"/>
    </source>
</evidence>
<keyword evidence="3 5" id="KW-0862">Zinc</keyword>
<dbReference type="EMBL" id="CM001219">
    <property type="protein sequence ID" value="KEH34295.1"/>
    <property type="molecule type" value="Genomic_DNA"/>
</dbReference>
<evidence type="ECO:0000313" key="9">
    <source>
        <dbReference type="EnsemblPlants" id="KEH34295"/>
    </source>
</evidence>
<dbReference type="InterPro" id="IPR045234">
    <property type="entry name" value="Unkempt-like"/>
</dbReference>
<reference evidence="8 10" key="2">
    <citation type="journal article" date="2014" name="BMC Genomics">
        <title>An improved genome release (version Mt4.0) for the model legume Medicago truncatula.</title>
        <authorList>
            <person name="Tang H."/>
            <person name="Krishnakumar V."/>
            <person name="Bidwell S."/>
            <person name="Rosen B."/>
            <person name="Chan A."/>
            <person name="Zhou S."/>
            <person name="Gentzbittel L."/>
            <person name="Childs K.L."/>
            <person name="Yandell M."/>
            <person name="Gundlach H."/>
            <person name="Mayer K.F."/>
            <person name="Schwartz D.C."/>
            <person name="Town C.D."/>
        </authorList>
    </citation>
    <scope>GENOME REANNOTATION</scope>
    <source>
        <strain evidence="8">A17</strain>
        <strain evidence="9 10">cv. Jemalong A17</strain>
    </source>
</reference>
<dbReference type="GO" id="GO:0008270">
    <property type="term" value="F:zinc ion binding"/>
    <property type="evidence" value="ECO:0007669"/>
    <property type="project" value="UniProtKB-KW"/>
</dbReference>
<dbReference type="HOGENOM" id="CLU_015068_1_0_1"/>
<organism evidence="8 10">
    <name type="scientific">Medicago truncatula</name>
    <name type="common">Barrel medic</name>
    <name type="synonym">Medicago tribuloides</name>
    <dbReference type="NCBI Taxonomy" id="3880"/>
    <lineage>
        <taxon>Eukaryota</taxon>
        <taxon>Viridiplantae</taxon>
        <taxon>Streptophyta</taxon>
        <taxon>Embryophyta</taxon>
        <taxon>Tracheophyta</taxon>
        <taxon>Spermatophyta</taxon>
        <taxon>Magnoliopsida</taxon>
        <taxon>eudicotyledons</taxon>
        <taxon>Gunneridae</taxon>
        <taxon>Pentapetalae</taxon>
        <taxon>rosids</taxon>
        <taxon>fabids</taxon>
        <taxon>Fabales</taxon>
        <taxon>Fabaceae</taxon>
        <taxon>Papilionoideae</taxon>
        <taxon>50 kb inversion clade</taxon>
        <taxon>NPAAA clade</taxon>
        <taxon>Hologalegina</taxon>
        <taxon>IRL clade</taxon>
        <taxon>Trifolieae</taxon>
        <taxon>Medicago</taxon>
    </lineage>
</organism>
<gene>
    <name evidence="8" type="ordered locus">MTR_3g464290</name>
</gene>
<evidence type="ECO:0000256" key="3">
    <source>
        <dbReference type="ARBA" id="ARBA00022833"/>
    </source>
</evidence>
<dbReference type="AlphaFoldDB" id="A0A072V7Z8"/>
<feature type="compositionally biased region" description="Low complexity" evidence="6">
    <location>
        <begin position="211"/>
        <end position="231"/>
    </location>
</feature>
<proteinExistence type="predicted"/>
<dbReference type="PANTHER" id="PTHR14493:SF154">
    <property type="entry name" value="FINGER CCCH DOMAIN PROTEIN, PUTATIVE-RELATED"/>
    <property type="match status" value="1"/>
</dbReference>
<keyword evidence="2 5" id="KW-0863">Zinc-finger</keyword>
<evidence type="ECO:0000313" key="8">
    <source>
        <dbReference type="EMBL" id="KEH34295.1"/>
    </source>
</evidence>
<feature type="region of interest" description="Disordered" evidence="6">
    <location>
        <begin position="211"/>
        <end position="238"/>
    </location>
</feature>
<evidence type="ECO:0000256" key="4">
    <source>
        <dbReference type="ARBA" id="ARBA00023125"/>
    </source>
</evidence>
<dbReference type="Proteomes" id="UP000002051">
    <property type="component" value="Chromosome 3"/>
</dbReference>